<evidence type="ECO:0000313" key="2">
    <source>
        <dbReference type="Proteomes" id="UP000255389"/>
    </source>
</evidence>
<evidence type="ECO:0000313" key="1">
    <source>
        <dbReference type="EMBL" id="SUA02799.1"/>
    </source>
</evidence>
<accession>A0A378UZK9</accession>
<proteinExistence type="predicted"/>
<gene>
    <name evidence="1" type="ORF">NCTC1542_04272</name>
</gene>
<dbReference type="AlphaFoldDB" id="A0A378UZK9"/>
<reference evidence="1 2" key="1">
    <citation type="submission" date="2018-06" db="EMBL/GenBank/DDBJ databases">
        <authorList>
            <consortium name="Pathogen Informatics"/>
            <person name="Doyle S."/>
        </authorList>
    </citation>
    <scope>NUCLEOTIDE SEQUENCE [LARGE SCALE GENOMIC DNA]</scope>
    <source>
        <strain evidence="1 2">NCTC1542</strain>
    </source>
</reference>
<dbReference type="EMBL" id="UGQY01000004">
    <property type="protein sequence ID" value="SUA02799.1"/>
    <property type="molecule type" value="Genomic_DNA"/>
</dbReference>
<protein>
    <submittedName>
        <fullName evidence="1">Uncharacterized protein</fullName>
    </submittedName>
</protein>
<organism evidence="1 2">
    <name type="scientific">Mycolicibacterium fortuitum</name>
    <name type="common">Mycobacterium fortuitum</name>
    <dbReference type="NCBI Taxonomy" id="1766"/>
    <lineage>
        <taxon>Bacteria</taxon>
        <taxon>Bacillati</taxon>
        <taxon>Actinomycetota</taxon>
        <taxon>Actinomycetes</taxon>
        <taxon>Mycobacteriales</taxon>
        <taxon>Mycobacteriaceae</taxon>
        <taxon>Mycolicibacterium</taxon>
    </lineage>
</organism>
<dbReference type="Proteomes" id="UP000255389">
    <property type="component" value="Unassembled WGS sequence"/>
</dbReference>
<sequence length="98" mass="10766">MADHRDPGQPVGSDQTHREFAVGALQRLHDRGQFRTDLPGRHQAARCEAPGGGAGRLGAGGLGRMSWAQVQYDRQRLNSETRGQNVQFVVGDDNLWSQ</sequence>
<name>A0A378UZK9_MYCFO</name>